<dbReference type="Proteomes" id="UP000010556">
    <property type="component" value="Unassembled WGS sequence"/>
</dbReference>
<evidence type="ECO:0000313" key="3">
    <source>
        <dbReference type="Proteomes" id="UP000010556"/>
    </source>
</evidence>
<name>L5M891_MYODS</name>
<sequence length="105" mass="11759">MKPQIHSGNGLDLRLPRPLDLKRHVPLPIYRRSAEAVPAQRLFLWTPKAIGLLAQQMLSSWGREGRERAASGETRHNKAMLTVGISPMAEREAGTTGPLHKTFKR</sequence>
<gene>
    <name evidence="2" type="ORF">MDA_GLEAN10006246</name>
</gene>
<organism evidence="2 3">
    <name type="scientific">Myotis davidii</name>
    <name type="common">David's myotis</name>
    <dbReference type="NCBI Taxonomy" id="225400"/>
    <lineage>
        <taxon>Eukaryota</taxon>
        <taxon>Metazoa</taxon>
        <taxon>Chordata</taxon>
        <taxon>Craniata</taxon>
        <taxon>Vertebrata</taxon>
        <taxon>Euteleostomi</taxon>
        <taxon>Mammalia</taxon>
        <taxon>Eutheria</taxon>
        <taxon>Laurasiatheria</taxon>
        <taxon>Chiroptera</taxon>
        <taxon>Yangochiroptera</taxon>
        <taxon>Vespertilionidae</taxon>
        <taxon>Myotis</taxon>
    </lineage>
</organism>
<evidence type="ECO:0000256" key="1">
    <source>
        <dbReference type="SAM" id="MobiDB-lite"/>
    </source>
</evidence>
<keyword evidence="3" id="KW-1185">Reference proteome</keyword>
<dbReference type="AlphaFoldDB" id="L5M891"/>
<proteinExistence type="predicted"/>
<protein>
    <submittedName>
        <fullName evidence="2">Uncharacterized protein</fullName>
    </submittedName>
</protein>
<dbReference type="EMBL" id="KB103529">
    <property type="protein sequence ID" value="ELK33943.1"/>
    <property type="molecule type" value="Genomic_DNA"/>
</dbReference>
<feature type="compositionally biased region" description="Basic and acidic residues" evidence="1">
    <location>
        <begin position="65"/>
        <end position="76"/>
    </location>
</feature>
<reference evidence="3" key="1">
    <citation type="journal article" date="2013" name="Science">
        <title>Comparative analysis of bat genomes provides insight into the evolution of flight and immunity.</title>
        <authorList>
            <person name="Zhang G."/>
            <person name="Cowled C."/>
            <person name="Shi Z."/>
            <person name="Huang Z."/>
            <person name="Bishop-Lilly K.A."/>
            <person name="Fang X."/>
            <person name="Wynne J.W."/>
            <person name="Xiong Z."/>
            <person name="Baker M.L."/>
            <person name="Zhao W."/>
            <person name="Tachedjian M."/>
            <person name="Zhu Y."/>
            <person name="Zhou P."/>
            <person name="Jiang X."/>
            <person name="Ng J."/>
            <person name="Yang L."/>
            <person name="Wu L."/>
            <person name="Xiao J."/>
            <person name="Feng Y."/>
            <person name="Chen Y."/>
            <person name="Sun X."/>
            <person name="Zhang Y."/>
            <person name="Marsh G.A."/>
            <person name="Crameri G."/>
            <person name="Broder C.C."/>
            <person name="Frey K.G."/>
            <person name="Wang L.F."/>
            <person name="Wang J."/>
        </authorList>
    </citation>
    <scope>NUCLEOTIDE SEQUENCE [LARGE SCALE GENOMIC DNA]</scope>
</reference>
<feature type="region of interest" description="Disordered" evidence="1">
    <location>
        <begin position="65"/>
        <end position="105"/>
    </location>
</feature>
<accession>L5M891</accession>
<evidence type="ECO:0000313" key="2">
    <source>
        <dbReference type="EMBL" id="ELK33943.1"/>
    </source>
</evidence>